<dbReference type="Proteomes" id="UP001190700">
    <property type="component" value="Unassembled WGS sequence"/>
</dbReference>
<name>A0AAE0G8M9_9CHLO</name>
<organism evidence="2 3">
    <name type="scientific">Cymbomonas tetramitiformis</name>
    <dbReference type="NCBI Taxonomy" id="36881"/>
    <lineage>
        <taxon>Eukaryota</taxon>
        <taxon>Viridiplantae</taxon>
        <taxon>Chlorophyta</taxon>
        <taxon>Pyramimonadophyceae</taxon>
        <taxon>Pyramimonadales</taxon>
        <taxon>Pyramimonadaceae</taxon>
        <taxon>Cymbomonas</taxon>
    </lineage>
</organism>
<dbReference type="EMBL" id="LGRX02008442">
    <property type="protein sequence ID" value="KAK3273504.1"/>
    <property type="molecule type" value="Genomic_DNA"/>
</dbReference>
<accession>A0AAE0G8M9</accession>
<feature type="region of interest" description="Disordered" evidence="1">
    <location>
        <begin position="101"/>
        <end position="127"/>
    </location>
</feature>
<dbReference type="AlphaFoldDB" id="A0AAE0G8M9"/>
<feature type="compositionally biased region" description="Basic and acidic residues" evidence="1">
    <location>
        <begin position="1"/>
        <end position="20"/>
    </location>
</feature>
<reference evidence="2 3" key="1">
    <citation type="journal article" date="2015" name="Genome Biol. Evol.">
        <title>Comparative Genomics of a Bacterivorous Green Alga Reveals Evolutionary Causalities and Consequences of Phago-Mixotrophic Mode of Nutrition.</title>
        <authorList>
            <person name="Burns J.A."/>
            <person name="Paasch A."/>
            <person name="Narechania A."/>
            <person name="Kim E."/>
        </authorList>
    </citation>
    <scope>NUCLEOTIDE SEQUENCE [LARGE SCALE GENOMIC DNA]</scope>
    <source>
        <strain evidence="2 3">PLY_AMNH</strain>
    </source>
</reference>
<feature type="compositionally biased region" description="Polar residues" evidence="1">
    <location>
        <begin position="30"/>
        <end position="44"/>
    </location>
</feature>
<evidence type="ECO:0000313" key="3">
    <source>
        <dbReference type="Proteomes" id="UP001190700"/>
    </source>
</evidence>
<proteinExistence type="predicted"/>
<evidence type="ECO:0000313" key="2">
    <source>
        <dbReference type="EMBL" id="KAK3273504.1"/>
    </source>
</evidence>
<feature type="region of interest" description="Disordered" evidence="1">
    <location>
        <begin position="1"/>
        <end position="60"/>
    </location>
</feature>
<protein>
    <submittedName>
        <fullName evidence="2">Uncharacterized protein</fullName>
    </submittedName>
</protein>
<evidence type="ECO:0000256" key="1">
    <source>
        <dbReference type="SAM" id="MobiDB-lite"/>
    </source>
</evidence>
<comment type="caution">
    <text evidence="2">The sequence shown here is derived from an EMBL/GenBank/DDBJ whole genome shotgun (WGS) entry which is preliminary data.</text>
</comment>
<feature type="non-terminal residue" evidence="2">
    <location>
        <position position="127"/>
    </location>
</feature>
<keyword evidence="3" id="KW-1185">Reference proteome</keyword>
<gene>
    <name evidence="2" type="ORF">CYMTET_18259</name>
</gene>
<sequence>MKEDERKAKLREKFQKRNEDSGDTGFDSVDPQSTAKSTDTSQKPPTEPETESDKEEQGLQAAHLRMVPVQGCEADAATIHTRVETCASADELAVLADGSYTHGPRTLPAPSDKYQRGSVHRSWGSPV</sequence>